<feature type="domain" description="DUF4328" evidence="2">
    <location>
        <begin position="52"/>
        <end position="196"/>
    </location>
</feature>
<dbReference type="Pfam" id="PF14219">
    <property type="entry name" value="DUF4328"/>
    <property type="match status" value="1"/>
</dbReference>
<accession>A0A2T4UJ07</accession>
<dbReference type="InterPro" id="IPR025565">
    <property type="entry name" value="DUF4328"/>
</dbReference>
<gene>
    <name evidence="3" type="ORF">C7Y72_05930</name>
</gene>
<keyword evidence="1" id="KW-0812">Transmembrane</keyword>
<keyword evidence="1" id="KW-1133">Transmembrane helix</keyword>
<keyword evidence="4" id="KW-1185">Reference proteome</keyword>
<evidence type="ECO:0000256" key="1">
    <source>
        <dbReference type="SAM" id="Phobius"/>
    </source>
</evidence>
<evidence type="ECO:0000313" key="4">
    <source>
        <dbReference type="Proteomes" id="UP000240739"/>
    </source>
</evidence>
<feature type="transmembrane region" description="Helical" evidence="1">
    <location>
        <begin position="172"/>
        <end position="195"/>
    </location>
</feature>
<dbReference type="AlphaFoldDB" id="A0A2T4UJ07"/>
<keyword evidence="1" id="KW-0472">Membrane</keyword>
<name>A0A2T4UJ07_9ACTN</name>
<feature type="transmembrane region" description="Helical" evidence="1">
    <location>
        <begin position="141"/>
        <end position="160"/>
    </location>
</feature>
<feature type="transmembrane region" description="Helical" evidence="1">
    <location>
        <begin position="106"/>
        <end position="129"/>
    </location>
</feature>
<dbReference type="EMBL" id="PYYB01000001">
    <property type="protein sequence ID" value="PTL59221.1"/>
    <property type="molecule type" value="Genomic_DNA"/>
</dbReference>
<evidence type="ECO:0000313" key="3">
    <source>
        <dbReference type="EMBL" id="PTL59221.1"/>
    </source>
</evidence>
<feature type="transmembrane region" description="Helical" evidence="1">
    <location>
        <begin position="63"/>
        <end position="85"/>
    </location>
</feature>
<organism evidence="3 4">
    <name type="scientific">Paraconexibacter algicola</name>
    <dbReference type="NCBI Taxonomy" id="2133960"/>
    <lineage>
        <taxon>Bacteria</taxon>
        <taxon>Bacillati</taxon>
        <taxon>Actinomycetota</taxon>
        <taxon>Thermoleophilia</taxon>
        <taxon>Solirubrobacterales</taxon>
        <taxon>Paraconexibacteraceae</taxon>
        <taxon>Paraconexibacter</taxon>
    </lineage>
</organism>
<reference evidence="3 4" key="1">
    <citation type="submission" date="2018-03" db="EMBL/GenBank/DDBJ databases">
        <title>Aquarubrobacter algicola gen. nov., sp. nov., a novel actinobacterium isolated from shallow eutrophic lake during the end of cyanobacterial harmful algal blooms.</title>
        <authorList>
            <person name="Chun S.J."/>
        </authorList>
    </citation>
    <scope>NUCLEOTIDE SEQUENCE [LARGE SCALE GENOMIC DNA]</scope>
    <source>
        <strain evidence="3 4">Seoho-28</strain>
    </source>
</reference>
<comment type="caution">
    <text evidence="3">The sequence shown here is derived from an EMBL/GenBank/DDBJ whole genome shotgun (WGS) entry which is preliminary data.</text>
</comment>
<dbReference type="Proteomes" id="UP000240739">
    <property type="component" value="Unassembled WGS sequence"/>
</dbReference>
<evidence type="ECO:0000259" key="2">
    <source>
        <dbReference type="Pfam" id="PF14219"/>
    </source>
</evidence>
<dbReference type="RefSeq" id="WP_107567657.1">
    <property type="nucleotide sequence ID" value="NZ_PYYB01000001.1"/>
</dbReference>
<protein>
    <recommendedName>
        <fullName evidence="2">DUF4328 domain-containing protein</fullName>
    </recommendedName>
</protein>
<proteinExistence type="predicted"/>
<sequence>MLRTLEGRAQLTVVALWVAAVASIADAYAHVNRLRIVQDAVNTQVGDVAIAVPDSVIGRADDYVTITLVLSVVCLLAVAALWLPWQHAAHRRLADRLDGRLAEPRSGLLAWVVPGVNLLAPPLVLAALLRAGGRRAAALLAGWWVAWLAAISLAVVGTANPDSLADQRLPDGLAMIGDILALAAAVAAIGVVRALTEVAAAAPPGEDRRI</sequence>